<evidence type="ECO:0000259" key="8">
    <source>
        <dbReference type="PROSITE" id="PS50846"/>
    </source>
</evidence>
<dbReference type="Gene3D" id="2.70.150.10">
    <property type="entry name" value="Calcium-transporting ATPase, cytoplasmic transduction domain A"/>
    <property type="match status" value="1"/>
</dbReference>
<dbReference type="InterPro" id="IPR044492">
    <property type="entry name" value="P_typ_ATPase_HD_dom"/>
</dbReference>
<evidence type="ECO:0000313" key="9">
    <source>
        <dbReference type="EMBL" id="NDV29404.1"/>
    </source>
</evidence>
<comment type="similarity">
    <text evidence="7">Belongs to the cation transport ATPase (P-type) (TC 3.A.3) family. Type IB subfamily.</text>
</comment>
<dbReference type="GO" id="GO:0016887">
    <property type="term" value="F:ATP hydrolysis activity"/>
    <property type="evidence" value="ECO:0007669"/>
    <property type="project" value="InterPro"/>
</dbReference>
<dbReference type="Gene3D" id="3.40.50.1000">
    <property type="entry name" value="HAD superfamily/HAD-like"/>
    <property type="match status" value="1"/>
</dbReference>
<feature type="transmembrane region" description="Helical" evidence="7">
    <location>
        <begin position="860"/>
        <end position="886"/>
    </location>
</feature>
<dbReference type="SUPFAM" id="SSF81660">
    <property type="entry name" value="Metal cation-transporting ATPase, ATP-binding domain N"/>
    <property type="match status" value="1"/>
</dbReference>
<dbReference type="SFLD" id="SFLDS00003">
    <property type="entry name" value="Haloacid_Dehalogenase"/>
    <property type="match status" value="1"/>
</dbReference>
<evidence type="ECO:0000256" key="4">
    <source>
        <dbReference type="ARBA" id="ARBA00022967"/>
    </source>
</evidence>
<dbReference type="SFLD" id="SFLDF00027">
    <property type="entry name" value="p-type_atpase"/>
    <property type="match status" value="1"/>
</dbReference>
<dbReference type="PROSITE" id="PS00154">
    <property type="entry name" value="ATPASE_E1_E2"/>
    <property type="match status" value="1"/>
</dbReference>
<keyword evidence="3 7" id="KW-0479">Metal-binding</keyword>
<dbReference type="CDD" id="cd02094">
    <property type="entry name" value="P-type_ATPase_Cu-like"/>
    <property type="match status" value="1"/>
</dbReference>
<dbReference type="InterPro" id="IPR023214">
    <property type="entry name" value="HAD_sf"/>
</dbReference>
<accession>A0A6B2KXD4</accession>
<dbReference type="SFLD" id="SFLDG00002">
    <property type="entry name" value="C1.7:_P-type_atpase_like"/>
    <property type="match status" value="1"/>
</dbReference>
<dbReference type="PANTHER" id="PTHR46594">
    <property type="entry name" value="P-TYPE CATION-TRANSPORTING ATPASE"/>
    <property type="match status" value="1"/>
</dbReference>
<evidence type="ECO:0000256" key="7">
    <source>
        <dbReference type="RuleBase" id="RU362081"/>
    </source>
</evidence>
<organism evidence="9">
    <name type="scientific">Arcella intermedia</name>
    <dbReference type="NCBI Taxonomy" id="1963864"/>
    <lineage>
        <taxon>Eukaryota</taxon>
        <taxon>Amoebozoa</taxon>
        <taxon>Tubulinea</taxon>
        <taxon>Elardia</taxon>
        <taxon>Arcellinida</taxon>
        <taxon>Sphaerothecina</taxon>
        <taxon>Arcellidae</taxon>
        <taxon>Arcella</taxon>
    </lineage>
</organism>
<dbReference type="InterPro" id="IPR006121">
    <property type="entry name" value="HMA_dom"/>
</dbReference>
<dbReference type="InterPro" id="IPR001757">
    <property type="entry name" value="P_typ_ATPase"/>
</dbReference>
<feature type="transmembrane region" description="Helical" evidence="7">
    <location>
        <begin position="198"/>
        <end position="215"/>
    </location>
</feature>
<dbReference type="Pfam" id="PF00122">
    <property type="entry name" value="E1-E2_ATPase"/>
    <property type="match status" value="1"/>
</dbReference>
<dbReference type="GO" id="GO:0016020">
    <property type="term" value="C:membrane"/>
    <property type="evidence" value="ECO:0007669"/>
    <property type="project" value="UniProtKB-SubCell"/>
</dbReference>
<dbReference type="InterPro" id="IPR018303">
    <property type="entry name" value="ATPase_P-typ_P_site"/>
</dbReference>
<dbReference type="Pfam" id="PF00403">
    <property type="entry name" value="HMA"/>
    <property type="match status" value="1"/>
</dbReference>
<dbReference type="NCBIfam" id="TIGR01525">
    <property type="entry name" value="ATPase-IB_hvy"/>
    <property type="match status" value="1"/>
</dbReference>
<dbReference type="AlphaFoldDB" id="A0A6B2KXD4"/>
<dbReference type="GO" id="GO:0019829">
    <property type="term" value="F:ATPase-coupled monoatomic cation transmembrane transporter activity"/>
    <property type="evidence" value="ECO:0007669"/>
    <property type="project" value="InterPro"/>
</dbReference>
<dbReference type="PRINTS" id="PR00119">
    <property type="entry name" value="CATATPASE"/>
</dbReference>
<dbReference type="Pfam" id="PF00702">
    <property type="entry name" value="Hydrolase"/>
    <property type="match status" value="1"/>
</dbReference>
<dbReference type="NCBIfam" id="TIGR01494">
    <property type="entry name" value="ATPase_P-type"/>
    <property type="match status" value="2"/>
</dbReference>
<feature type="transmembrane region" description="Helical" evidence="7">
    <location>
        <begin position="511"/>
        <end position="538"/>
    </location>
</feature>
<dbReference type="Gene3D" id="3.40.1110.10">
    <property type="entry name" value="Calcium-transporting ATPase, cytoplasmic domain N"/>
    <property type="match status" value="2"/>
</dbReference>
<evidence type="ECO:0000256" key="2">
    <source>
        <dbReference type="ARBA" id="ARBA00022692"/>
    </source>
</evidence>
<dbReference type="PROSITE" id="PS50846">
    <property type="entry name" value="HMA_2"/>
    <property type="match status" value="1"/>
</dbReference>
<dbReference type="GO" id="GO:0046872">
    <property type="term" value="F:metal ion binding"/>
    <property type="evidence" value="ECO:0007669"/>
    <property type="project" value="UniProtKB-KW"/>
</dbReference>
<dbReference type="SUPFAM" id="SSF56784">
    <property type="entry name" value="HAD-like"/>
    <property type="match status" value="1"/>
</dbReference>
<dbReference type="PANTHER" id="PTHR46594:SF4">
    <property type="entry name" value="P-TYPE CATION-TRANSPORTING ATPASE"/>
    <property type="match status" value="1"/>
</dbReference>
<dbReference type="InterPro" id="IPR036412">
    <property type="entry name" value="HAD-like_sf"/>
</dbReference>
<keyword evidence="4" id="KW-1278">Translocase</keyword>
<evidence type="ECO:0000256" key="6">
    <source>
        <dbReference type="ARBA" id="ARBA00023136"/>
    </source>
</evidence>
<dbReference type="SUPFAM" id="SSF55008">
    <property type="entry name" value="HMA, heavy metal-associated domain"/>
    <property type="match status" value="1"/>
</dbReference>
<feature type="transmembrane region" description="Helical" evidence="7">
    <location>
        <begin position="834"/>
        <end position="854"/>
    </location>
</feature>
<dbReference type="CDD" id="cd00371">
    <property type="entry name" value="HMA"/>
    <property type="match status" value="1"/>
</dbReference>
<keyword evidence="6 7" id="KW-0472">Membrane</keyword>
<evidence type="ECO:0000256" key="3">
    <source>
        <dbReference type="ARBA" id="ARBA00022723"/>
    </source>
</evidence>
<keyword evidence="2 7" id="KW-0812">Transmembrane</keyword>
<dbReference type="InterPro" id="IPR023299">
    <property type="entry name" value="ATPase_P-typ_cyto_dom_N"/>
</dbReference>
<dbReference type="InterPro" id="IPR008250">
    <property type="entry name" value="ATPase_P-typ_transduc_dom_A_sf"/>
</dbReference>
<feature type="domain" description="HMA" evidence="8">
    <location>
        <begin position="33"/>
        <end position="99"/>
    </location>
</feature>
<dbReference type="InterPro" id="IPR027256">
    <property type="entry name" value="P-typ_ATPase_IB"/>
</dbReference>
<dbReference type="SUPFAM" id="SSF81653">
    <property type="entry name" value="Calcium ATPase, transduction domain A"/>
    <property type="match status" value="1"/>
</dbReference>
<protein>
    <recommendedName>
        <fullName evidence="8">HMA domain-containing protein</fullName>
    </recommendedName>
</protein>
<dbReference type="Gene3D" id="3.30.70.100">
    <property type="match status" value="1"/>
</dbReference>
<reference evidence="9" key="1">
    <citation type="journal article" date="2020" name="J. Eukaryot. Microbiol.">
        <title>De novo Sequencing, Assembly and Annotation of the Transcriptome for the Free-Living Testate Amoeba Arcella intermedia.</title>
        <authorList>
            <person name="Ribeiro G.M."/>
            <person name="Porfirio-Sousa A.L."/>
            <person name="Maurer-Alcala X.X."/>
            <person name="Katz L.A."/>
            <person name="Lahr D.J.G."/>
        </authorList>
    </citation>
    <scope>NUCLEOTIDE SEQUENCE</scope>
</reference>
<dbReference type="InterPro" id="IPR036163">
    <property type="entry name" value="HMA_dom_sf"/>
</dbReference>
<feature type="transmembrane region" description="Helical" evidence="7">
    <location>
        <begin position="458"/>
        <end position="482"/>
    </location>
</feature>
<dbReference type="SUPFAM" id="SSF81665">
    <property type="entry name" value="Calcium ATPase, transmembrane domain M"/>
    <property type="match status" value="1"/>
</dbReference>
<sequence>MKKECSQGCCENEISENEPTKPVPKENFSTTSKTVQLCIEGMDCNGCAVTLENHLKKLPGVNMVQTSVLTGISVVYYEPLITTPEKIVDHINLSSLTASISADSTAFNVVLMNTVDANEVMEFLEGIVGVLSVKRNDSKEDPHRFHFLVNYNPSKIGVRTVLDMLKEQFVDFAPDITKIVKRNYQNDINNERNLKMKFWASLILTIPIIISAWILPATFGEYNKIAVGGLPVKFLVNWVFASPIQLFLALPIYESCYSAARYAHDANMDTLIALSTTIAYLYSVGISTAILIIGSQSYSILHETFFETSSLVITLVLLGRYLENYTKRQTSSSLSKLMELQPETAILYSGDVEIPFYMIQRGDILKVLPGTKIPTDGIVVTGKTSIDESILTGESLPVKKEPNSILYGGTLNTEGMITMKVTRVPGETELDSIARQLENTQMNKAKIESITDKISSKFVFVILLIALVVFIIWLIIGLLGVIDLDDPVKSNSTNSSSYDSTSNAVPFSLNFALAVLIVSCPCAIGLAAPTAVLVGAGVAAKKFQILFKGGDTIEQCAKVNTICFDKTGTLTEGKLKLIDVKIKKTKKIRDKESFLFYVASAEVASEHPIGKSVVKYYKQQLQENILLPSLETPLKSNITPGKGIEASLKDSTKIHVGSASFLKEELNLQIPQKFLKQAESHQNRGAIVVFAAIDGKFSGLVAVSDTVKETSLEVIQMLNKEGYEIWMVTGDHKITAQVIANQLGIQNYIAEVSPGEKATFIKDLQEKGRKVVMLGDGVNDAVALSQSNVGIAVGKAADLSVEVADIILLTDNLKHLLIALDLSKTIYNRIKINLVWAFGYNIIMIPLAAGVFYYPGHVAIPPAFAGLSDLLSSVPVIIFSLLLHYYNPTLLKPNKTKSKSVVDIV</sequence>
<dbReference type="GO" id="GO:0005524">
    <property type="term" value="F:ATP binding"/>
    <property type="evidence" value="ECO:0007669"/>
    <property type="project" value="UniProtKB-UniRule"/>
</dbReference>
<evidence type="ECO:0000256" key="1">
    <source>
        <dbReference type="ARBA" id="ARBA00004370"/>
    </source>
</evidence>
<keyword evidence="7" id="KW-0067">ATP-binding</keyword>
<dbReference type="InterPro" id="IPR059000">
    <property type="entry name" value="ATPase_P-type_domA"/>
</dbReference>
<name>A0A6B2KXD4_9EUKA</name>
<keyword evidence="5 7" id="KW-1133">Transmembrane helix</keyword>
<dbReference type="EMBL" id="GIBP01000435">
    <property type="protein sequence ID" value="NDV29404.1"/>
    <property type="molecule type" value="Transcribed_RNA"/>
</dbReference>
<evidence type="ECO:0000256" key="5">
    <source>
        <dbReference type="ARBA" id="ARBA00022989"/>
    </source>
</evidence>
<feature type="transmembrane region" description="Helical" evidence="7">
    <location>
        <begin position="305"/>
        <end position="322"/>
    </location>
</feature>
<dbReference type="InterPro" id="IPR023298">
    <property type="entry name" value="ATPase_P-typ_TM_dom_sf"/>
</dbReference>
<feature type="transmembrane region" description="Helical" evidence="7">
    <location>
        <begin position="271"/>
        <end position="293"/>
    </location>
</feature>
<dbReference type="PRINTS" id="PR00120">
    <property type="entry name" value="HATPASE"/>
</dbReference>
<proteinExistence type="inferred from homology"/>
<dbReference type="FunFam" id="2.70.150.10:FF:000002">
    <property type="entry name" value="Copper-transporting ATPase 1, putative"/>
    <property type="match status" value="1"/>
</dbReference>
<feature type="transmembrane region" description="Helical" evidence="7">
    <location>
        <begin position="235"/>
        <end position="259"/>
    </location>
</feature>
<keyword evidence="7" id="KW-0547">Nucleotide-binding</keyword>
<comment type="subcellular location">
    <subcellularLocation>
        <location evidence="1 7">Membrane</location>
    </subcellularLocation>
</comment>